<evidence type="ECO:0000313" key="13">
    <source>
        <dbReference type="EMBL" id="MBC8557070.1"/>
    </source>
</evidence>
<dbReference type="EMBL" id="JACRSW010000016">
    <property type="protein sequence ID" value="MBC8557070.1"/>
    <property type="molecule type" value="Genomic_DNA"/>
</dbReference>
<dbReference type="EC" id="3.5.4.26" evidence="11"/>
<keyword evidence="8" id="KW-0511">Multifunctional enzyme</keyword>
<reference evidence="13 14" key="1">
    <citation type="submission" date="2020-08" db="EMBL/GenBank/DDBJ databases">
        <title>Genome public.</title>
        <authorList>
            <person name="Liu C."/>
            <person name="Sun Q."/>
        </authorList>
    </citation>
    <scope>NUCLEOTIDE SEQUENCE [LARGE SCALE GENOMIC DNA]</scope>
    <source>
        <strain evidence="13 14">BX3</strain>
    </source>
</reference>
<accession>A0ABR7MTF7</accession>
<dbReference type="PIRSF" id="PIRSF006769">
    <property type="entry name" value="RibD"/>
    <property type="match status" value="1"/>
</dbReference>
<evidence type="ECO:0000256" key="7">
    <source>
        <dbReference type="ARBA" id="ARBA00023002"/>
    </source>
</evidence>
<evidence type="ECO:0000256" key="1">
    <source>
        <dbReference type="ARBA" id="ARBA00002151"/>
    </source>
</evidence>
<evidence type="ECO:0000256" key="8">
    <source>
        <dbReference type="ARBA" id="ARBA00023268"/>
    </source>
</evidence>
<dbReference type="GO" id="GO:0008835">
    <property type="term" value="F:diaminohydroxyphosphoribosylaminopyrimidine deaminase activity"/>
    <property type="evidence" value="ECO:0007669"/>
    <property type="project" value="UniProtKB-EC"/>
</dbReference>
<evidence type="ECO:0000256" key="11">
    <source>
        <dbReference type="PIRNR" id="PIRNR006769"/>
    </source>
</evidence>
<proteinExistence type="inferred from homology"/>
<dbReference type="InterPro" id="IPR016193">
    <property type="entry name" value="Cytidine_deaminase-like"/>
</dbReference>
<comment type="function">
    <text evidence="1 11">Converts 2,5-diamino-6-(ribosylamino)-4(3h)-pyrimidinone 5'-phosphate into 5-amino-6-(ribosylamino)-2,4(1h,3h)-pyrimidinedione 5'-phosphate.</text>
</comment>
<dbReference type="Gene3D" id="3.40.140.10">
    <property type="entry name" value="Cytidine Deaminase, domain 2"/>
    <property type="match status" value="1"/>
</dbReference>
<keyword evidence="6 11" id="KW-0521">NADP</keyword>
<dbReference type="GO" id="GO:0008703">
    <property type="term" value="F:5-amino-6-(5-phosphoribosylamino)uracil reductase activity"/>
    <property type="evidence" value="ECO:0007669"/>
    <property type="project" value="UniProtKB-EC"/>
</dbReference>
<comment type="similarity">
    <text evidence="5 11">In the C-terminal section; belongs to the HTP reductase family.</text>
</comment>
<organism evidence="13 14">
    <name type="scientific">Jutongia hominis</name>
    <dbReference type="NCBI Taxonomy" id="2763664"/>
    <lineage>
        <taxon>Bacteria</taxon>
        <taxon>Bacillati</taxon>
        <taxon>Bacillota</taxon>
        <taxon>Clostridia</taxon>
        <taxon>Lachnospirales</taxon>
        <taxon>Lachnospiraceae</taxon>
        <taxon>Jutongia</taxon>
    </lineage>
</organism>
<evidence type="ECO:0000256" key="3">
    <source>
        <dbReference type="ARBA" id="ARBA00004910"/>
    </source>
</evidence>
<comment type="similarity">
    <text evidence="4 11">In the N-terminal section; belongs to the cytidine and deoxycytidylate deaminase family.</text>
</comment>
<dbReference type="Pfam" id="PF01872">
    <property type="entry name" value="RibD_C"/>
    <property type="match status" value="1"/>
</dbReference>
<keyword evidence="14" id="KW-1185">Reference proteome</keyword>
<gene>
    <name evidence="13" type="primary">ribD</name>
    <name evidence="13" type="ORF">H8700_05040</name>
</gene>
<comment type="catalytic activity">
    <reaction evidence="10 11">
        <text>2,5-diamino-6-hydroxy-4-(5-phosphoribosylamino)-pyrimidine + H2O + H(+) = 5-amino-6-(5-phospho-D-ribosylamino)uracil + NH4(+)</text>
        <dbReference type="Rhea" id="RHEA:21868"/>
        <dbReference type="ChEBI" id="CHEBI:15377"/>
        <dbReference type="ChEBI" id="CHEBI:15378"/>
        <dbReference type="ChEBI" id="CHEBI:28938"/>
        <dbReference type="ChEBI" id="CHEBI:58453"/>
        <dbReference type="ChEBI" id="CHEBI:58614"/>
        <dbReference type="EC" id="3.5.4.26"/>
    </reaction>
</comment>
<protein>
    <recommendedName>
        <fullName evidence="11">Riboflavin biosynthesis protein RibD</fullName>
    </recommendedName>
    <domain>
        <recommendedName>
            <fullName evidence="11">Diaminohydroxyphosphoribosylaminopyrimidine deaminase</fullName>
            <shortName evidence="11">DRAP deaminase</shortName>
            <ecNumber evidence="11">3.5.4.26</ecNumber>
        </recommendedName>
        <alternativeName>
            <fullName evidence="11">Riboflavin-specific deaminase</fullName>
        </alternativeName>
    </domain>
    <domain>
        <recommendedName>
            <fullName evidence="11">5-amino-6-(5-phosphoribosylamino)uracil reductase</fullName>
            <ecNumber evidence="11">1.1.1.193</ecNumber>
        </recommendedName>
        <alternativeName>
            <fullName evidence="11">HTP reductase</fullName>
        </alternativeName>
    </domain>
</protein>
<dbReference type="InterPro" id="IPR002125">
    <property type="entry name" value="CMP_dCMP_dom"/>
</dbReference>
<keyword evidence="11" id="KW-0686">Riboflavin biosynthesis</keyword>
<evidence type="ECO:0000256" key="9">
    <source>
        <dbReference type="ARBA" id="ARBA00049861"/>
    </source>
</evidence>
<comment type="pathway">
    <text evidence="3 11">Cofactor biosynthesis; riboflavin biosynthesis; 5-amino-6-(D-ribitylamino)uracil from GTP: step 3/4.</text>
</comment>
<comment type="cofactor">
    <cofactor evidence="11">
        <name>Zn(2+)</name>
        <dbReference type="ChEBI" id="CHEBI:29105"/>
    </cofactor>
    <text evidence="11">Binds 1 zinc ion.</text>
</comment>
<keyword evidence="11 13" id="KW-0378">Hydrolase</keyword>
<dbReference type="PANTHER" id="PTHR38011:SF7">
    <property type="entry name" value="2,5-DIAMINO-6-RIBOSYLAMINO-4(3H)-PYRIMIDINONE 5'-PHOSPHATE REDUCTASE"/>
    <property type="match status" value="1"/>
</dbReference>
<comment type="catalytic activity">
    <reaction evidence="9 11">
        <text>5-amino-6-(5-phospho-D-ribitylamino)uracil + NADP(+) = 5-amino-6-(5-phospho-D-ribosylamino)uracil + NADPH + H(+)</text>
        <dbReference type="Rhea" id="RHEA:17845"/>
        <dbReference type="ChEBI" id="CHEBI:15378"/>
        <dbReference type="ChEBI" id="CHEBI:57783"/>
        <dbReference type="ChEBI" id="CHEBI:58349"/>
        <dbReference type="ChEBI" id="CHEBI:58421"/>
        <dbReference type="ChEBI" id="CHEBI:58453"/>
        <dbReference type="EC" id="1.1.1.193"/>
    </reaction>
</comment>
<dbReference type="InterPro" id="IPR002734">
    <property type="entry name" value="RibDG_C"/>
</dbReference>
<dbReference type="InterPro" id="IPR024072">
    <property type="entry name" value="DHFR-like_dom_sf"/>
</dbReference>
<dbReference type="SUPFAM" id="SSF53927">
    <property type="entry name" value="Cytidine deaminase-like"/>
    <property type="match status" value="1"/>
</dbReference>
<comment type="pathway">
    <text evidence="2 11">Cofactor biosynthesis; riboflavin biosynthesis; 5-amino-6-(D-ribitylamino)uracil from GTP: step 2/4.</text>
</comment>
<dbReference type="PROSITE" id="PS51747">
    <property type="entry name" value="CYT_DCMP_DEAMINASES_2"/>
    <property type="match status" value="1"/>
</dbReference>
<evidence type="ECO:0000256" key="2">
    <source>
        <dbReference type="ARBA" id="ARBA00004882"/>
    </source>
</evidence>
<comment type="caution">
    <text evidence="13">The sequence shown here is derived from an EMBL/GenBank/DDBJ whole genome shotgun (WGS) entry which is preliminary data.</text>
</comment>
<dbReference type="SUPFAM" id="SSF53597">
    <property type="entry name" value="Dihydrofolate reductase-like"/>
    <property type="match status" value="1"/>
</dbReference>
<dbReference type="InterPro" id="IPR011549">
    <property type="entry name" value="RibD_C"/>
</dbReference>
<dbReference type="Pfam" id="PF00383">
    <property type="entry name" value="dCMP_cyt_deam_1"/>
    <property type="match status" value="1"/>
</dbReference>
<sequence length="361" mass="39518">MKRAIELAKKGTGKVNPNPLVGAVIVKGDRIIAEGYHAAYGELHAERHAFSNLTEDAHGASMYVTLEPCCHHGKQPPCTEAIIAHGIKKVYVGSDDPNALVAGKGIKQLRDAGIEVVTHVMQKECDALNPVFFHYITTKTPYVVMKYAMTADGKIACDSGASQWVTGKEARLHVQESRNALTGIMVGINTVLMDDPQLTCHLEQGRDPIRIVCDSHLQIPLESNLIRTAKEVPVIVATLSDDAKKAAVLQEKGVQVLVTKEKDGCIDLKNLMEKLGEQKIDSILLEGGATLNQSALQSQIVQRIQVYIAPKIFGGSGRYTPVRGNSVTNPDHAYQLQSKEIKQFGEDLLIEYEVCYGNERR</sequence>
<keyword evidence="7 11" id="KW-0560">Oxidoreductase</keyword>
<evidence type="ECO:0000256" key="5">
    <source>
        <dbReference type="ARBA" id="ARBA00007417"/>
    </source>
</evidence>
<dbReference type="CDD" id="cd01284">
    <property type="entry name" value="Riboflavin_deaminase-reductase"/>
    <property type="match status" value="1"/>
</dbReference>
<dbReference type="Proteomes" id="UP000637513">
    <property type="component" value="Unassembled WGS sequence"/>
</dbReference>
<evidence type="ECO:0000259" key="12">
    <source>
        <dbReference type="PROSITE" id="PS51747"/>
    </source>
</evidence>
<dbReference type="Gene3D" id="3.40.430.10">
    <property type="entry name" value="Dihydrofolate Reductase, subunit A"/>
    <property type="match status" value="1"/>
</dbReference>
<keyword evidence="11" id="KW-0479">Metal-binding</keyword>
<keyword evidence="11" id="KW-0862">Zinc</keyword>
<feature type="domain" description="CMP/dCMP-type deaminase" evidence="12">
    <location>
        <begin position="1"/>
        <end position="117"/>
    </location>
</feature>
<evidence type="ECO:0000256" key="6">
    <source>
        <dbReference type="ARBA" id="ARBA00022857"/>
    </source>
</evidence>
<evidence type="ECO:0000256" key="4">
    <source>
        <dbReference type="ARBA" id="ARBA00005259"/>
    </source>
</evidence>
<name>A0ABR7MTF7_9FIRM</name>
<dbReference type="EC" id="1.1.1.193" evidence="11"/>
<dbReference type="InterPro" id="IPR050765">
    <property type="entry name" value="Riboflavin_Biosynth_HTPR"/>
</dbReference>
<dbReference type="PANTHER" id="PTHR38011">
    <property type="entry name" value="DIHYDROFOLATE REDUCTASE FAMILY PROTEIN (AFU_ORTHOLOGUE AFUA_8G06820)"/>
    <property type="match status" value="1"/>
</dbReference>
<dbReference type="InterPro" id="IPR004794">
    <property type="entry name" value="Eubact_RibD"/>
</dbReference>
<dbReference type="NCBIfam" id="TIGR00227">
    <property type="entry name" value="ribD_Cterm"/>
    <property type="match status" value="1"/>
</dbReference>
<evidence type="ECO:0000256" key="10">
    <source>
        <dbReference type="ARBA" id="ARBA00049886"/>
    </source>
</evidence>
<evidence type="ECO:0000313" key="14">
    <source>
        <dbReference type="Proteomes" id="UP000637513"/>
    </source>
</evidence>
<dbReference type="NCBIfam" id="TIGR00326">
    <property type="entry name" value="eubact_ribD"/>
    <property type="match status" value="1"/>
</dbReference>